<name>A0A517RFN1_9PLAN</name>
<evidence type="ECO:0000313" key="1">
    <source>
        <dbReference type="EMBL" id="QDT42683.1"/>
    </source>
</evidence>
<keyword evidence="2" id="KW-1185">Reference proteome</keyword>
<evidence type="ECO:0000313" key="2">
    <source>
        <dbReference type="Proteomes" id="UP000317171"/>
    </source>
</evidence>
<reference evidence="1 2" key="1">
    <citation type="submission" date="2019-02" db="EMBL/GenBank/DDBJ databases">
        <title>Deep-cultivation of Planctomycetes and their phenomic and genomic characterization uncovers novel biology.</title>
        <authorList>
            <person name="Wiegand S."/>
            <person name="Jogler M."/>
            <person name="Boedeker C."/>
            <person name="Pinto D."/>
            <person name="Vollmers J."/>
            <person name="Rivas-Marin E."/>
            <person name="Kohn T."/>
            <person name="Peeters S.H."/>
            <person name="Heuer A."/>
            <person name="Rast P."/>
            <person name="Oberbeckmann S."/>
            <person name="Bunk B."/>
            <person name="Jeske O."/>
            <person name="Meyerdierks A."/>
            <person name="Storesund J.E."/>
            <person name="Kallscheuer N."/>
            <person name="Luecker S."/>
            <person name="Lage O.M."/>
            <person name="Pohl T."/>
            <person name="Merkel B.J."/>
            <person name="Hornburger P."/>
            <person name="Mueller R.-W."/>
            <person name="Bruemmer F."/>
            <person name="Labrenz M."/>
            <person name="Spormann A.M."/>
            <person name="Op den Camp H."/>
            <person name="Overmann J."/>
            <person name="Amann R."/>
            <person name="Jetten M.S.M."/>
            <person name="Mascher T."/>
            <person name="Medema M.H."/>
            <person name="Devos D.P."/>
            <person name="Kaster A.-K."/>
            <person name="Ovreas L."/>
            <person name="Rohde M."/>
            <person name="Galperin M.Y."/>
            <person name="Jogler C."/>
        </authorList>
    </citation>
    <scope>NUCLEOTIDE SEQUENCE [LARGE SCALE GENOMIC DNA]</scope>
    <source>
        <strain evidence="1 2">Pan241w</strain>
    </source>
</reference>
<dbReference type="AlphaFoldDB" id="A0A517RFN1"/>
<dbReference type="KEGG" id="gaz:Pan241w_27710"/>
<sequence length="57" mass="6513">MAAIFVKSVATRYRSKQVCRSLLKCEFYVGDSFECLVSNLLFSVVDDFQIVGWQNLS</sequence>
<gene>
    <name evidence="1" type="ORF">Pan241w_27710</name>
</gene>
<protein>
    <submittedName>
        <fullName evidence="1">Uncharacterized protein</fullName>
    </submittedName>
</protein>
<dbReference type="Proteomes" id="UP000317171">
    <property type="component" value="Chromosome"/>
</dbReference>
<accession>A0A517RFN1</accession>
<dbReference type="EMBL" id="CP036269">
    <property type="protein sequence ID" value="QDT42683.1"/>
    <property type="molecule type" value="Genomic_DNA"/>
</dbReference>
<organism evidence="1 2">
    <name type="scientific">Gimesia alba</name>
    <dbReference type="NCBI Taxonomy" id="2527973"/>
    <lineage>
        <taxon>Bacteria</taxon>
        <taxon>Pseudomonadati</taxon>
        <taxon>Planctomycetota</taxon>
        <taxon>Planctomycetia</taxon>
        <taxon>Planctomycetales</taxon>
        <taxon>Planctomycetaceae</taxon>
        <taxon>Gimesia</taxon>
    </lineage>
</organism>
<proteinExistence type="predicted"/>